<gene>
    <name evidence="4" type="ordered locus">TherJR_2519</name>
</gene>
<dbReference type="GO" id="GO:0003723">
    <property type="term" value="F:RNA binding"/>
    <property type="evidence" value="ECO:0007669"/>
    <property type="project" value="UniProtKB-UniRule"/>
</dbReference>
<dbReference type="PANTHER" id="PTHR40065:SF3">
    <property type="entry name" value="RNA-BINDING PROTEIN YHBY"/>
    <property type="match status" value="1"/>
</dbReference>
<reference evidence="4 5" key="1">
    <citation type="submission" date="2010-05" db="EMBL/GenBank/DDBJ databases">
        <title>Complete sequence of Thermincola sp. JR.</title>
        <authorList>
            <consortium name="US DOE Joint Genome Institute"/>
            <person name="Lucas S."/>
            <person name="Copeland A."/>
            <person name="Lapidus A."/>
            <person name="Cheng J.-F."/>
            <person name="Bruce D."/>
            <person name="Goodwin L."/>
            <person name="Pitluck S."/>
            <person name="Chertkov O."/>
            <person name="Detter J.C."/>
            <person name="Han C."/>
            <person name="Tapia R."/>
            <person name="Land M."/>
            <person name="Hauser L."/>
            <person name="Kyrpides N."/>
            <person name="Mikhailova N."/>
            <person name="Hazen T.C."/>
            <person name="Woyke T."/>
        </authorList>
    </citation>
    <scope>NUCLEOTIDE SEQUENCE [LARGE SCALE GENOMIC DNA]</scope>
    <source>
        <strain evidence="4 5">JR</strain>
    </source>
</reference>
<dbReference type="OrthoDB" id="9797519at2"/>
<dbReference type="HOGENOM" id="CLU_095994_1_2_9"/>
<accession>D5XBC7</accession>
<dbReference type="Proteomes" id="UP000002377">
    <property type="component" value="Chromosome"/>
</dbReference>
<dbReference type="SMART" id="SM01103">
    <property type="entry name" value="CRS1_YhbY"/>
    <property type="match status" value="1"/>
</dbReference>
<sequence length="104" mass="11472">MNDASTRGLKGKHKRFLRAMGSGIDPIIQIGKGALAPNVIKQIDDALEARELIKIRVLNNCAEEIDRIAERVASATDAHLIQLIGHVILLYRPSKTKPQIELPN</sequence>
<evidence type="ECO:0000256" key="1">
    <source>
        <dbReference type="ARBA" id="ARBA00022884"/>
    </source>
</evidence>
<organism evidence="4 5">
    <name type="scientific">Thermincola potens (strain JR)</name>
    <dbReference type="NCBI Taxonomy" id="635013"/>
    <lineage>
        <taxon>Bacteria</taxon>
        <taxon>Bacillati</taxon>
        <taxon>Bacillota</taxon>
        <taxon>Clostridia</taxon>
        <taxon>Eubacteriales</taxon>
        <taxon>Thermincolaceae</taxon>
        <taxon>Thermincola</taxon>
    </lineage>
</organism>
<protein>
    <recommendedName>
        <fullName evidence="3">CRM domain-containing protein</fullName>
    </recommendedName>
</protein>
<dbReference type="InterPro" id="IPR017924">
    <property type="entry name" value="RNA-binding_YhbY"/>
</dbReference>
<dbReference type="AlphaFoldDB" id="D5XBC7"/>
<keyword evidence="5" id="KW-1185">Reference proteome</keyword>
<dbReference type="InterPro" id="IPR035920">
    <property type="entry name" value="YhbY-like_sf"/>
</dbReference>
<dbReference type="InterPro" id="IPR051925">
    <property type="entry name" value="RNA-binding_domain"/>
</dbReference>
<dbReference type="RefSeq" id="WP_013121350.1">
    <property type="nucleotide sequence ID" value="NC_014152.1"/>
</dbReference>
<dbReference type="STRING" id="635013.TherJR_2519"/>
<evidence type="ECO:0000259" key="3">
    <source>
        <dbReference type="PROSITE" id="PS51295"/>
    </source>
</evidence>
<dbReference type="PROSITE" id="PS51295">
    <property type="entry name" value="CRM"/>
    <property type="match status" value="1"/>
</dbReference>
<dbReference type="InterPro" id="IPR001890">
    <property type="entry name" value="RNA-binding_CRM"/>
</dbReference>
<dbReference type="SUPFAM" id="SSF75471">
    <property type="entry name" value="YhbY-like"/>
    <property type="match status" value="1"/>
</dbReference>
<dbReference type="KEGG" id="tjr:TherJR_2519"/>
<dbReference type="eggNOG" id="COG1534">
    <property type="taxonomic scope" value="Bacteria"/>
</dbReference>
<name>D5XBC7_THEPJ</name>
<keyword evidence="1 2" id="KW-0694">RNA-binding</keyword>
<evidence type="ECO:0000313" key="5">
    <source>
        <dbReference type="Proteomes" id="UP000002377"/>
    </source>
</evidence>
<proteinExistence type="predicted"/>
<feature type="domain" description="CRM" evidence="3">
    <location>
        <begin position="7"/>
        <end position="103"/>
    </location>
</feature>
<dbReference type="EMBL" id="CP002028">
    <property type="protein sequence ID" value="ADG83356.1"/>
    <property type="molecule type" value="Genomic_DNA"/>
</dbReference>
<dbReference type="Pfam" id="PF01985">
    <property type="entry name" value="CRS1_YhbY"/>
    <property type="match status" value="1"/>
</dbReference>
<evidence type="ECO:0000313" key="4">
    <source>
        <dbReference type="EMBL" id="ADG83356.1"/>
    </source>
</evidence>
<evidence type="ECO:0000256" key="2">
    <source>
        <dbReference type="PROSITE-ProRule" id="PRU00626"/>
    </source>
</evidence>
<dbReference type="NCBIfam" id="TIGR00253">
    <property type="entry name" value="RNA_bind_YhbY"/>
    <property type="match status" value="1"/>
</dbReference>
<dbReference type="Gene3D" id="3.30.110.60">
    <property type="entry name" value="YhbY-like"/>
    <property type="match status" value="1"/>
</dbReference>
<dbReference type="PANTHER" id="PTHR40065">
    <property type="entry name" value="RNA-BINDING PROTEIN YHBY"/>
    <property type="match status" value="1"/>
</dbReference>